<proteinExistence type="predicted"/>
<dbReference type="GO" id="GO:0008270">
    <property type="term" value="F:zinc ion binding"/>
    <property type="evidence" value="ECO:0007669"/>
    <property type="project" value="UniProtKB-UniRule"/>
</dbReference>
<dbReference type="PROSITE" id="PS51915">
    <property type="entry name" value="ZAD"/>
    <property type="match status" value="1"/>
</dbReference>
<dbReference type="Pfam" id="PF07776">
    <property type="entry name" value="zf-AD"/>
    <property type="match status" value="1"/>
</dbReference>
<dbReference type="VEuPathDB" id="VectorBase:LLONM1_000719"/>
<feature type="binding site" evidence="1">
    <location>
        <position position="48"/>
    </location>
    <ligand>
        <name>Zn(2+)</name>
        <dbReference type="ChEBI" id="CHEBI:29105"/>
    </ligand>
</feature>
<dbReference type="EnsemblMetazoa" id="LLOJ005998-RA">
    <property type="protein sequence ID" value="LLOJ005998-PA"/>
    <property type="gene ID" value="LLOJ005998"/>
</dbReference>
<dbReference type="Gene3D" id="3.40.1800.20">
    <property type="match status" value="1"/>
</dbReference>
<feature type="compositionally biased region" description="Basic and acidic residues" evidence="2">
    <location>
        <begin position="81"/>
        <end position="94"/>
    </location>
</feature>
<feature type="domain" description="ZAD" evidence="3">
    <location>
        <begin position="1"/>
        <end position="75"/>
    </location>
</feature>
<dbReference type="SMART" id="SM00868">
    <property type="entry name" value="zf-AD"/>
    <property type="match status" value="1"/>
</dbReference>
<dbReference type="Proteomes" id="UP000092461">
    <property type="component" value="Unassembled WGS sequence"/>
</dbReference>
<evidence type="ECO:0000313" key="4">
    <source>
        <dbReference type="EMBL" id="MBC1180988.1"/>
    </source>
</evidence>
<protein>
    <submittedName>
        <fullName evidence="4">Putative zinc-finger associated domain protein</fullName>
    </submittedName>
</protein>
<feature type="binding site" evidence="1">
    <location>
        <position position="6"/>
    </location>
    <ligand>
        <name>Zn(2+)</name>
        <dbReference type="ChEBI" id="CHEBI:29105"/>
    </ligand>
</feature>
<dbReference type="AlphaFoldDB" id="A0A1B0GJ19"/>
<dbReference type="VEuPathDB" id="VectorBase:LLOJ005998"/>
<organism evidence="5 6">
    <name type="scientific">Lutzomyia longipalpis</name>
    <name type="common">Sand fly</name>
    <dbReference type="NCBI Taxonomy" id="7200"/>
    <lineage>
        <taxon>Eukaryota</taxon>
        <taxon>Metazoa</taxon>
        <taxon>Ecdysozoa</taxon>
        <taxon>Arthropoda</taxon>
        <taxon>Hexapoda</taxon>
        <taxon>Insecta</taxon>
        <taxon>Pterygota</taxon>
        <taxon>Neoptera</taxon>
        <taxon>Endopterygota</taxon>
        <taxon>Diptera</taxon>
        <taxon>Nematocera</taxon>
        <taxon>Psychodoidea</taxon>
        <taxon>Psychodidae</taxon>
        <taxon>Lutzomyia</taxon>
        <taxon>Lutzomyia</taxon>
    </lineage>
</organism>
<keyword evidence="1" id="KW-0862">Zinc</keyword>
<dbReference type="EMBL" id="AJWK01019210">
    <property type="status" value="NOT_ANNOTATED_CDS"/>
    <property type="molecule type" value="Genomic_DNA"/>
</dbReference>
<dbReference type="SUPFAM" id="SSF57716">
    <property type="entry name" value="Glucocorticoid receptor-like (DNA-binding domain)"/>
    <property type="match status" value="1"/>
</dbReference>
<evidence type="ECO:0000313" key="5">
    <source>
        <dbReference type="EnsemblMetazoa" id="LLOJ005998-PA"/>
    </source>
</evidence>
<name>A0A1B0GJ19_LUTLO</name>
<dbReference type="EMBL" id="GITU01012285">
    <property type="protein sequence ID" value="MBC1180988.1"/>
    <property type="molecule type" value="Transcribed_RNA"/>
</dbReference>
<keyword evidence="1 4" id="KW-0863">Zinc-finger</keyword>
<evidence type="ECO:0000256" key="1">
    <source>
        <dbReference type="PROSITE-ProRule" id="PRU01263"/>
    </source>
</evidence>
<dbReference type="GO" id="GO:0005634">
    <property type="term" value="C:nucleus"/>
    <property type="evidence" value="ECO:0007669"/>
    <property type="project" value="InterPro"/>
</dbReference>
<reference evidence="6" key="1">
    <citation type="submission" date="2012-05" db="EMBL/GenBank/DDBJ databases">
        <title>Whole Genome Assembly of Lutzomyia longipalpis.</title>
        <authorList>
            <person name="Richards S."/>
            <person name="Qu C."/>
            <person name="Dillon R."/>
            <person name="Worley K."/>
            <person name="Scherer S."/>
            <person name="Batterton M."/>
            <person name="Taylor A."/>
            <person name="Hawes A."/>
            <person name="Hernandez B."/>
            <person name="Kovar C."/>
            <person name="Mandapat C."/>
            <person name="Pham C."/>
            <person name="Qu C."/>
            <person name="Jing C."/>
            <person name="Bess C."/>
            <person name="Bandaranaike D."/>
            <person name="Ngo D."/>
            <person name="Ongeri F."/>
            <person name="Arias F."/>
            <person name="Lara F."/>
            <person name="Weissenberger G."/>
            <person name="Kamau G."/>
            <person name="Han H."/>
            <person name="Shen H."/>
            <person name="Dinh H."/>
            <person name="Khalil I."/>
            <person name="Jones J."/>
            <person name="Shafer J."/>
            <person name="Jayaseelan J."/>
            <person name="Quiroz J."/>
            <person name="Blankenburg K."/>
            <person name="Nguyen L."/>
            <person name="Jackson L."/>
            <person name="Francisco L."/>
            <person name="Tang L.-Y."/>
            <person name="Pu L.-L."/>
            <person name="Perales L."/>
            <person name="Lorensuhewa L."/>
            <person name="Munidasa M."/>
            <person name="Coyle M."/>
            <person name="Taylor M."/>
            <person name="Puazo M."/>
            <person name="Firestine M."/>
            <person name="Scheel M."/>
            <person name="Javaid M."/>
            <person name="Wang M."/>
            <person name="Li M."/>
            <person name="Tabassum N."/>
            <person name="Saada N."/>
            <person name="Osuji N."/>
            <person name="Aqrawi P."/>
            <person name="Fu Q."/>
            <person name="Thornton R."/>
            <person name="Raj R."/>
            <person name="Goodspeed R."/>
            <person name="Mata R."/>
            <person name="Najjar R."/>
            <person name="Gubbala S."/>
            <person name="Lee S."/>
            <person name="Denson S."/>
            <person name="Patil S."/>
            <person name="Macmil S."/>
            <person name="Qi S."/>
            <person name="Matskevitch T."/>
            <person name="Palculict T."/>
            <person name="Mathew T."/>
            <person name="Vee V."/>
            <person name="Velamala V."/>
            <person name="Korchina V."/>
            <person name="Cai W."/>
            <person name="Liu W."/>
            <person name="Dai W."/>
            <person name="Zou X."/>
            <person name="Zhu Y."/>
            <person name="Zhang Y."/>
            <person name="Wu Y.-Q."/>
            <person name="Xin Y."/>
            <person name="Nazarath L."/>
            <person name="Kovar C."/>
            <person name="Han Y."/>
            <person name="Muzny D."/>
            <person name="Gibbs R."/>
        </authorList>
    </citation>
    <scope>NUCLEOTIDE SEQUENCE [LARGE SCALE GENOMIC DNA]</scope>
    <source>
        <strain evidence="6">Jacobina</strain>
    </source>
</reference>
<feature type="binding site" evidence="1">
    <location>
        <position position="51"/>
    </location>
    <ligand>
        <name>Zn(2+)</name>
        <dbReference type="ChEBI" id="CHEBI:29105"/>
    </ligand>
</feature>
<keyword evidence="1" id="KW-0479">Metal-binding</keyword>
<dbReference type="InterPro" id="IPR012934">
    <property type="entry name" value="Znf_AD"/>
</dbReference>
<feature type="region of interest" description="Disordered" evidence="2">
    <location>
        <begin position="77"/>
        <end position="113"/>
    </location>
</feature>
<evidence type="ECO:0000313" key="6">
    <source>
        <dbReference type="Proteomes" id="UP000092461"/>
    </source>
</evidence>
<reference evidence="4" key="2">
    <citation type="journal article" date="2020" name="BMC">
        <title>Leishmania infection induces a limited differential gene expression in the sand fly midgut.</title>
        <authorList>
            <person name="Coutinho-Abreu I.V."/>
            <person name="Serafim T.D."/>
            <person name="Meneses C."/>
            <person name="Kamhawi S."/>
            <person name="Oliveira F."/>
            <person name="Valenzuela J.G."/>
        </authorList>
    </citation>
    <scope>NUCLEOTIDE SEQUENCE</scope>
    <source>
        <strain evidence="4">Jacobina</strain>
        <tissue evidence="4">Midgut</tissue>
    </source>
</reference>
<feature type="binding site" evidence="1">
    <location>
        <position position="3"/>
    </location>
    <ligand>
        <name>Zn(2+)</name>
        <dbReference type="ChEBI" id="CHEBI:29105"/>
    </ligand>
</feature>
<reference evidence="5" key="3">
    <citation type="submission" date="2020-05" db="UniProtKB">
        <authorList>
            <consortium name="EnsemblMetazoa"/>
        </authorList>
    </citation>
    <scope>IDENTIFICATION</scope>
    <source>
        <strain evidence="5">Jacobina</strain>
    </source>
</reference>
<evidence type="ECO:0000256" key="2">
    <source>
        <dbReference type="SAM" id="MobiDB-lite"/>
    </source>
</evidence>
<accession>A0A1B0GJ19</accession>
<sequence>MQCRLCLVNIKDAKDCISCAGVPEMAEIVKTTLDISMDENANFPQTICVKCYQITVEYFAFRMRCVENQRALRIRQGRKRKADDGSEVELRENAEGSPRMWKSPKAPKNSRSLRRKITEHKLKPSRVVLHRLTDDDIAKIKMRLRRNRYTVRAGNEPTGSVVNPLDDHNYFGKPPENSVEEKDAPKMGPTVRTYCRASSSSTNTSKETATPQLLTLPIDREAPAPEVPRLKVLSSDEINSRAAEKPKGTAKESNLTCMLRLESGRLEIMLADEEQNVIDFWSITEQQRLNILSTFKPERVHQNLAKAFAKMPITQSTEKKLRHLYAGKIPFKVIVRD</sequence>
<keyword evidence="6" id="KW-1185">Reference proteome</keyword>
<evidence type="ECO:0000259" key="3">
    <source>
        <dbReference type="PROSITE" id="PS51915"/>
    </source>
</evidence>